<accession>A0AAD7DFK4</accession>
<gene>
    <name evidence="2" type="ORF">B0H17DRAFT_1134490</name>
</gene>
<evidence type="ECO:0000313" key="2">
    <source>
        <dbReference type="EMBL" id="KAJ7690227.1"/>
    </source>
</evidence>
<name>A0AAD7DFK4_MYCRO</name>
<reference evidence="2" key="1">
    <citation type="submission" date="2023-03" db="EMBL/GenBank/DDBJ databases">
        <title>Massive genome expansion in bonnet fungi (Mycena s.s.) driven by repeated elements and novel gene families across ecological guilds.</title>
        <authorList>
            <consortium name="Lawrence Berkeley National Laboratory"/>
            <person name="Harder C.B."/>
            <person name="Miyauchi S."/>
            <person name="Viragh M."/>
            <person name="Kuo A."/>
            <person name="Thoen E."/>
            <person name="Andreopoulos B."/>
            <person name="Lu D."/>
            <person name="Skrede I."/>
            <person name="Drula E."/>
            <person name="Henrissat B."/>
            <person name="Morin E."/>
            <person name="Kohler A."/>
            <person name="Barry K."/>
            <person name="LaButti K."/>
            <person name="Morin E."/>
            <person name="Salamov A."/>
            <person name="Lipzen A."/>
            <person name="Mereny Z."/>
            <person name="Hegedus B."/>
            <person name="Baldrian P."/>
            <person name="Stursova M."/>
            <person name="Weitz H."/>
            <person name="Taylor A."/>
            <person name="Grigoriev I.V."/>
            <person name="Nagy L.G."/>
            <person name="Martin F."/>
            <person name="Kauserud H."/>
        </authorList>
    </citation>
    <scope>NUCLEOTIDE SEQUENCE</scope>
    <source>
        <strain evidence="2">CBHHK067</strain>
    </source>
</reference>
<organism evidence="2 3">
    <name type="scientific">Mycena rosella</name>
    <name type="common">Pink bonnet</name>
    <name type="synonym">Agaricus rosellus</name>
    <dbReference type="NCBI Taxonomy" id="1033263"/>
    <lineage>
        <taxon>Eukaryota</taxon>
        <taxon>Fungi</taxon>
        <taxon>Dikarya</taxon>
        <taxon>Basidiomycota</taxon>
        <taxon>Agaricomycotina</taxon>
        <taxon>Agaricomycetes</taxon>
        <taxon>Agaricomycetidae</taxon>
        <taxon>Agaricales</taxon>
        <taxon>Marasmiineae</taxon>
        <taxon>Mycenaceae</taxon>
        <taxon>Mycena</taxon>
    </lineage>
</organism>
<sequence length="253" mass="28705">MDPRNLDDDALTRLLRMTTELLIYSRLAGRLVTSSWPTRNGIKIRDKGLTSYLRGCGLFMECFCAFQSDSLHPKSCQIVVSNVTQDVLDAALKIMVFSEFHRDPEEIAFDIVLSRPSHSWYKTHRRQSAPVARPSRIAMDPVSQRSSPSSRGDAMEEKEAKNLRRLIDGQGVSEEVWDEIVERCAKCSLTPLRGSRNASERVKTTRGKIHQMITLPCYTACGTRLKHNLSVVSHDRIDTERNGGLNERIMLEK</sequence>
<evidence type="ECO:0000256" key="1">
    <source>
        <dbReference type="SAM" id="MobiDB-lite"/>
    </source>
</evidence>
<feature type="region of interest" description="Disordered" evidence="1">
    <location>
        <begin position="131"/>
        <end position="157"/>
    </location>
</feature>
<dbReference type="AlphaFoldDB" id="A0AAD7DFK4"/>
<protein>
    <submittedName>
        <fullName evidence="2">Uncharacterized protein</fullName>
    </submittedName>
</protein>
<comment type="caution">
    <text evidence="2">The sequence shown here is derived from an EMBL/GenBank/DDBJ whole genome shotgun (WGS) entry which is preliminary data.</text>
</comment>
<dbReference type="Proteomes" id="UP001221757">
    <property type="component" value="Unassembled WGS sequence"/>
</dbReference>
<proteinExistence type="predicted"/>
<keyword evidence="3" id="KW-1185">Reference proteome</keyword>
<evidence type="ECO:0000313" key="3">
    <source>
        <dbReference type="Proteomes" id="UP001221757"/>
    </source>
</evidence>
<dbReference type="EMBL" id="JARKIE010000066">
    <property type="protein sequence ID" value="KAJ7690227.1"/>
    <property type="molecule type" value="Genomic_DNA"/>
</dbReference>